<keyword evidence="5 8" id="KW-0472">Membrane</keyword>
<organism evidence="10 11">
    <name type="scientific">Lepidopterella palustris CBS 459.81</name>
    <dbReference type="NCBI Taxonomy" id="1314670"/>
    <lineage>
        <taxon>Eukaryota</taxon>
        <taxon>Fungi</taxon>
        <taxon>Dikarya</taxon>
        <taxon>Ascomycota</taxon>
        <taxon>Pezizomycotina</taxon>
        <taxon>Dothideomycetes</taxon>
        <taxon>Pleosporomycetidae</taxon>
        <taxon>Mytilinidiales</taxon>
        <taxon>Argynnaceae</taxon>
        <taxon>Lepidopterella</taxon>
    </lineage>
</organism>
<dbReference type="PANTHER" id="PTHR43791:SF5">
    <property type="entry name" value="MAJOR FACILITATOR SUPERFAMILY (MFS) PROFILE DOMAIN-CONTAINING PROTEIN"/>
    <property type="match status" value="1"/>
</dbReference>
<sequence length="508" mass="56248">MSESKEFGIPRSCEIEKNSDSEKSSNIDTPIDIEKVAETWADTSPISVELNKRVTEKFDKHIIPWLFGFWLCSYIDRSNIGNARIDGLAKDLDLGADKFNIALCVFYVAYICVDVPSNLVLKYFQAGRHLPFLLTSWGVVSLCLGFVKSYTGLLVARFFLGIAEGGLLGGMLIYLAMYYRRHELLYRITLFYCAAPLSGAFGGLLATGLGEIKSGGYNGWPFIFFVEGGLTVIYGVITFFVLPHTPSHAKFLTEEELAVALARMKLDAHGSTTSGDIAEETFSWHWVRRGILNWNTIILSLNYFSIITPIYSFSLFLPTIIKSLGYTAVKAQLLTVPPNMAAFFTVLIVGHYSDKLKVRGPFMLGGIMLAIIGYIILIASTHPLTRYGGTFFVGAGIFPCSPLIMGWLINNLAPHYVRATGSGLQIMVANMAGFIAVFAYLEKDAPRYITGHAINLGVLGLALMLTSTGIIYCSWENSKRAQGERDYRLAEGDEGMLGYRHPAFRYTI</sequence>
<dbReference type="Proteomes" id="UP000250266">
    <property type="component" value="Unassembled WGS sequence"/>
</dbReference>
<protein>
    <submittedName>
        <fullName evidence="10">MFS general substrate transporter</fullName>
    </submittedName>
</protein>
<proteinExistence type="inferred from homology"/>
<comment type="similarity">
    <text evidence="6">Belongs to the major facilitator superfamily. Allantoate permease family.</text>
</comment>
<dbReference type="FunFam" id="1.20.1250.20:FF:000018">
    <property type="entry name" value="MFS transporter permease"/>
    <property type="match status" value="1"/>
</dbReference>
<dbReference type="FunFam" id="1.20.1250.20:FF:000068">
    <property type="entry name" value="MFS general substrate transporter"/>
    <property type="match status" value="1"/>
</dbReference>
<feature type="transmembrane region" description="Helical" evidence="8">
    <location>
        <begin position="291"/>
        <end position="311"/>
    </location>
</feature>
<evidence type="ECO:0000256" key="6">
    <source>
        <dbReference type="ARBA" id="ARBA00037968"/>
    </source>
</evidence>
<dbReference type="AlphaFoldDB" id="A0A8E2JIT8"/>
<feature type="transmembrane region" description="Helical" evidence="8">
    <location>
        <begin position="130"/>
        <end position="147"/>
    </location>
</feature>
<evidence type="ECO:0000256" key="5">
    <source>
        <dbReference type="ARBA" id="ARBA00023136"/>
    </source>
</evidence>
<dbReference type="SUPFAM" id="SSF103473">
    <property type="entry name" value="MFS general substrate transporter"/>
    <property type="match status" value="1"/>
</dbReference>
<feature type="compositionally biased region" description="Basic and acidic residues" evidence="7">
    <location>
        <begin position="1"/>
        <end position="25"/>
    </location>
</feature>
<dbReference type="Gene3D" id="1.20.1250.20">
    <property type="entry name" value="MFS general substrate transporter like domains"/>
    <property type="match status" value="2"/>
</dbReference>
<feature type="region of interest" description="Disordered" evidence="7">
    <location>
        <begin position="1"/>
        <end position="27"/>
    </location>
</feature>
<keyword evidence="3 8" id="KW-0812">Transmembrane</keyword>
<keyword evidence="4 8" id="KW-1133">Transmembrane helix</keyword>
<feature type="transmembrane region" description="Helical" evidence="8">
    <location>
        <begin position="362"/>
        <end position="381"/>
    </location>
</feature>
<dbReference type="PANTHER" id="PTHR43791">
    <property type="entry name" value="PERMEASE-RELATED"/>
    <property type="match status" value="1"/>
</dbReference>
<evidence type="ECO:0000256" key="4">
    <source>
        <dbReference type="ARBA" id="ARBA00022989"/>
    </source>
</evidence>
<dbReference type="GO" id="GO:0022857">
    <property type="term" value="F:transmembrane transporter activity"/>
    <property type="evidence" value="ECO:0007669"/>
    <property type="project" value="InterPro"/>
</dbReference>
<dbReference type="GO" id="GO:0016020">
    <property type="term" value="C:membrane"/>
    <property type="evidence" value="ECO:0007669"/>
    <property type="project" value="UniProtKB-SubCell"/>
</dbReference>
<name>A0A8E2JIT8_9PEZI</name>
<feature type="transmembrane region" description="Helical" evidence="8">
    <location>
        <begin position="222"/>
        <end position="242"/>
    </location>
</feature>
<accession>A0A8E2JIT8</accession>
<evidence type="ECO:0000256" key="8">
    <source>
        <dbReference type="SAM" id="Phobius"/>
    </source>
</evidence>
<evidence type="ECO:0000259" key="9">
    <source>
        <dbReference type="PROSITE" id="PS50850"/>
    </source>
</evidence>
<evidence type="ECO:0000256" key="1">
    <source>
        <dbReference type="ARBA" id="ARBA00004141"/>
    </source>
</evidence>
<feature type="transmembrane region" description="Helical" evidence="8">
    <location>
        <begin position="331"/>
        <end position="350"/>
    </location>
</feature>
<feature type="domain" description="Major facilitator superfamily (MFS) profile" evidence="9">
    <location>
        <begin position="62"/>
        <end position="469"/>
    </location>
</feature>
<feature type="transmembrane region" description="Helical" evidence="8">
    <location>
        <begin position="189"/>
        <end position="210"/>
    </location>
</feature>
<evidence type="ECO:0000256" key="3">
    <source>
        <dbReference type="ARBA" id="ARBA00022692"/>
    </source>
</evidence>
<feature type="transmembrane region" description="Helical" evidence="8">
    <location>
        <begin position="153"/>
        <end position="177"/>
    </location>
</feature>
<dbReference type="EMBL" id="KV744847">
    <property type="protein sequence ID" value="OCK84018.1"/>
    <property type="molecule type" value="Genomic_DNA"/>
</dbReference>
<feature type="transmembrane region" description="Helical" evidence="8">
    <location>
        <begin position="387"/>
        <end position="409"/>
    </location>
</feature>
<gene>
    <name evidence="10" type="ORF">K432DRAFT_289881</name>
</gene>
<dbReference type="Pfam" id="PF07690">
    <property type="entry name" value="MFS_1"/>
    <property type="match status" value="1"/>
</dbReference>
<dbReference type="OrthoDB" id="2962993at2759"/>
<keyword evidence="11" id="KW-1185">Reference proteome</keyword>
<dbReference type="InterPro" id="IPR036259">
    <property type="entry name" value="MFS_trans_sf"/>
</dbReference>
<evidence type="ECO:0000256" key="7">
    <source>
        <dbReference type="SAM" id="MobiDB-lite"/>
    </source>
</evidence>
<reference evidence="10 11" key="1">
    <citation type="journal article" date="2016" name="Nat. Commun.">
        <title>Ectomycorrhizal ecology is imprinted in the genome of the dominant symbiotic fungus Cenococcum geophilum.</title>
        <authorList>
            <consortium name="DOE Joint Genome Institute"/>
            <person name="Peter M."/>
            <person name="Kohler A."/>
            <person name="Ohm R.A."/>
            <person name="Kuo A."/>
            <person name="Krutzmann J."/>
            <person name="Morin E."/>
            <person name="Arend M."/>
            <person name="Barry K.W."/>
            <person name="Binder M."/>
            <person name="Choi C."/>
            <person name="Clum A."/>
            <person name="Copeland A."/>
            <person name="Grisel N."/>
            <person name="Haridas S."/>
            <person name="Kipfer T."/>
            <person name="LaButti K."/>
            <person name="Lindquist E."/>
            <person name="Lipzen A."/>
            <person name="Maire R."/>
            <person name="Meier B."/>
            <person name="Mihaltcheva S."/>
            <person name="Molinier V."/>
            <person name="Murat C."/>
            <person name="Poggeler S."/>
            <person name="Quandt C.A."/>
            <person name="Sperisen C."/>
            <person name="Tritt A."/>
            <person name="Tisserant E."/>
            <person name="Crous P.W."/>
            <person name="Henrissat B."/>
            <person name="Nehls U."/>
            <person name="Egli S."/>
            <person name="Spatafora J.W."/>
            <person name="Grigoriev I.V."/>
            <person name="Martin F.M."/>
        </authorList>
    </citation>
    <scope>NUCLEOTIDE SEQUENCE [LARGE SCALE GENOMIC DNA]</scope>
    <source>
        <strain evidence="10 11">CBS 459.81</strain>
    </source>
</reference>
<dbReference type="InterPro" id="IPR020846">
    <property type="entry name" value="MFS_dom"/>
</dbReference>
<feature type="transmembrane region" description="Helical" evidence="8">
    <location>
        <begin position="453"/>
        <end position="475"/>
    </location>
</feature>
<evidence type="ECO:0000313" key="10">
    <source>
        <dbReference type="EMBL" id="OCK84018.1"/>
    </source>
</evidence>
<dbReference type="InterPro" id="IPR011701">
    <property type="entry name" value="MFS"/>
</dbReference>
<feature type="transmembrane region" description="Helical" evidence="8">
    <location>
        <begin position="421"/>
        <end position="441"/>
    </location>
</feature>
<keyword evidence="2" id="KW-0813">Transport</keyword>
<evidence type="ECO:0000313" key="11">
    <source>
        <dbReference type="Proteomes" id="UP000250266"/>
    </source>
</evidence>
<dbReference type="PROSITE" id="PS50850">
    <property type="entry name" value="MFS"/>
    <property type="match status" value="1"/>
</dbReference>
<feature type="transmembrane region" description="Helical" evidence="8">
    <location>
        <begin position="100"/>
        <end position="121"/>
    </location>
</feature>
<comment type="subcellular location">
    <subcellularLocation>
        <location evidence="1">Membrane</location>
        <topology evidence="1">Multi-pass membrane protein</topology>
    </subcellularLocation>
</comment>
<evidence type="ECO:0000256" key="2">
    <source>
        <dbReference type="ARBA" id="ARBA00022448"/>
    </source>
</evidence>